<evidence type="ECO:0000313" key="3">
    <source>
        <dbReference type="EMBL" id="PWC29651.1"/>
    </source>
</evidence>
<keyword evidence="2" id="KW-0732">Signal</keyword>
<sequence>MLRRTLLRAAPLAGAAALSPLAAPALRAQGFDHTLRIIVPNAPGGTSDIIARLLAPEMTKALGQSVVVENRAGAAGNIGADAVAKSPPDGHTLLLMDVSTLAINPALFPRIPFDVQRDLAPVTMLIYAPYLAATRNTLAVTDAASLAAHARGKGGLNLANAGVGSLTHLTAVEVAAKLGGEVTHVPYRGGAPALLAISSGEADMIINGATATQPYVVNGQMRGIAVSGPHRLAALPNVPTFAELGWPMADAGTWQGVMVQGNTPRPLVEKLETVLRAVMAQPAIAGRIAELGGEPRVEGPDAFRRWLAQATESYGAIVRTHNIRPE</sequence>
<dbReference type="Proteomes" id="UP000245048">
    <property type="component" value="Unassembled WGS sequence"/>
</dbReference>
<feature type="chain" id="PRO_5015706958" evidence="2">
    <location>
        <begin position="23"/>
        <end position="326"/>
    </location>
</feature>
<dbReference type="PANTHER" id="PTHR42928:SF5">
    <property type="entry name" value="BLR1237 PROTEIN"/>
    <property type="match status" value="1"/>
</dbReference>
<dbReference type="PIRSF" id="PIRSF017082">
    <property type="entry name" value="YflP"/>
    <property type="match status" value="1"/>
</dbReference>
<dbReference type="AlphaFoldDB" id="A0A2U1V6Y6"/>
<evidence type="ECO:0000313" key="4">
    <source>
        <dbReference type="Proteomes" id="UP000245048"/>
    </source>
</evidence>
<dbReference type="Gene3D" id="3.40.190.150">
    <property type="entry name" value="Bordetella uptake gene, domain 1"/>
    <property type="match status" value="1"/>
</dbReference>
<dbReference type="RefSeq" id="WP_109516222.1">
    <property type="nucleotide sequence ID" value="NZ_PDOA01000003.1"/>
</dbReference>
<organism evidence="3 4">
    <name type="scientific">Teichococcus aestuarii</name>
    <dbReference type="NCBI Taxonomy" id="568898"/>
    <lineage>
        <taxon>Bacteria</taxon>
        <taxon>Pseudomonadati</taxon>
        <taxon>Pseudomonadota</taxon>
        <taxon>Alphaproteobacteria</taxon>
        <taxon>Acetobacterales</taxon>
        <taxon>Roseomonadaceae</taxon>
        <taxon>Roseomonas</taxon>
    </lineage>
</organism>
<evidence type="ECO:0000256" key="2">
    <source>
        <dbReference type="SAM" id="SignalP"/>
    </source>
</evidence>
<dbReference type="Gene3D" id="3.40.190.10">
    <property type="entry name" value="Periplasmic binding protein-like II"/>
    <property type="match status" value="1"/>
</dbReference>
<comment type="similarity">
    <text evidence="1">Belongs to the UPF0065 (bug) family.</text>
</comment>
<evidence type="ECO:0000256" key="1">
    <source>
        <dbReference type="ARBA" id="ARBA00006987"/>
    </source>
</evidence>
<dbReference type="CDD" id="cd07012">
    <property type="entry name" value="PBP2_Bug_TTT"/>
    <property type="match status" value="1"/>
</dbReference>
<dbReference type="EMBL" id="PDOA01000003">
    <property type="protein sequence ID" value="PWC29651.1"/>
    <property type="molecule type" value="Genomic_DNA"/>
</dbReference>
<dbReference type="InterPro" id="IPR042100">
    <property type="entry name" value="Bug_dom1"/>
</dbReference>
<comment type="caution">
    <text evidence="3">The sequence shown here is derived from an EMBL/GenBank/DDBJ whole genome shotgun (WGS) entry which is preliminary data.</text>
</comment>
<name>A0A2U1V6Y6_9PROT</name>
<keyword evidence="4" id="KW-1185">Reference proteome</keyword>
<feature type="signal peptide" evidence="2">
    <location>
        <begin position="1"/>
        <end position="22"/>
    </location>
</feature>
<gene>
    <name evidence="3" type="ORF">CR165_06840</name>
</gene>
<dbReference type="PANTHER" id="PTHR42928">
    <property type="entry name" value="TRICARBOXYLATE-BINDING PROTEIN"/>
    <property type="match status" value="1"/>
</dbReference>
<accession>A0A2U1V6Y6</accession>
<dbReference type="Pfam" id="PF03401">
    <property type="entry name" value="TctC"/>
    <property type="match status" value="1"/>
</dbReference>
<proteinExistence type="inferred from homology"/>
<protein>
    <submittedName>
        <fullName evidence="3">Twin-arginine translocation pathway signal protein</fullName>
    </submittedName>
</protein>
<dbReference type="OrthoDB" id="7250553at2"/>
<reference evidence="4" key="1">
    <citation type="submission" date="2017-10" db="EMBL/GenBank/DDBJ databases">
        <authorList>
            <person name="Toshchakov S.V."/>
            <person name="Goeva M.A."/>
        </authorList>
    </citation>
    <scope>NUCLEOTIDE SEQUENCE [LARGE SCALE GENOMIC DNA]</scope>
    <source>
        <strain evidence="4">JR1/69-1-13</strain>
    </source>
</reference>
<dbReference type="SUPFAM" id="SSF53850">
    <property type="entry name" value="Periplasmic binding protein-like II"/>
    <property type="match status" value="1"/>
</dbReference>
<dbReference type="InterPro" id="IPR005064">
    <property type="entry name" value="BUG"/>
</dbReference>